<protein>
    <submittedName>
        <fullName evidence="1">Uncharacterized protein</fullName>
    </submittedName>
</protein>
<dbReference type="Proteomes" id="UP001152888">
    <property type="component" value="Unassembled WGS sequence"/>
</dbReference>
<evidence type="ECO:0000313" key="2">
    <source>
        <dbReference type="Proteomes" id="UP001152888"/>
    </source>
</evidence>
<name>A0A9P0MDT0_ACAOB</name>
<sequence length="60" mass="6886">MNTCEKSIYTDAYYPFSKGAIYLLDIFTRIYEVVNISGFGIASLPQLVSPFYRIHGKILF</sequence>
<dbReference type="EMBL" id="CAKOFQ010008065">
    <property type="protein sequence ID" value="CAH2011352.1"/>
    <property type="molecule type" value="Genomic_DNA"/>
</dbReference>
<keyword evidence="2" id="KW-1185">Reference proteome</keyword>
<accession>A0A9P0MDT0</accession>
<dbReference type="AlphaFoldDB" id="A0A9P0MDT0"/>
<proteinExistence type="predicted"/>
<gene>
    <name evidence="1" type="ORF">ACAOBT_LOCUS32142</name>
</gene>
<reference evidence="1" key="1">
    <citation type="submission" date="2022-03" db="EMBL/GenBank/DDBJ databases">
        <authorList>
            <person name="Sayadi A."/>
        </authorList>
    </citation>
    <scope>NUCLEOTIDE SEQUENCE</scope>
</reference>
<organism evidence="1 2">
    <name type="scientific">Acanthoscelides obtectus</name>
    <name type="common">Bean weevil</name>
    <name type="synonym">Bruchus obtectus</name>
    <dbReference type="NCBI Taxonomy" id="200917"/>
    <lineage>
        <taxon>Eukaryota</taxon>
        <taxon>Metazoa</taxon>
        <taxon>Ecdysozoa</taxon>
        <taxon>Arthropoda</taxon>
        <taxon>Hexapoda</taxon>
        <taxon>Insecta</taxon>
        <taxon>Pterygota</taxon>
        <taxon>Neoptera</taxon>
        <taxon>Endopterygota</taxon>
        <taxon>Coleoptera</taxon>
        <taxon>Polyphaga</taxon>
        <taxon>Cucujiformia</taxon>
        <taxon>Chrysomeloidea</taxon>
        <taxon>Chrysomelidae</taxon>
        <taxon>Bruchinae</taxon>
        <taxon>Bruchini</taxon>
        <taxon>Acanthoscelides</taxon>
    </lineage>
</organism>
<comment type="caution">
    <text evidence="1">The sequence shown here is derived from an EMBL/GenBank/DDBJ whole genome shotgun (WGS) entry which is preliminary data.</text>
</comment>
<evidence type="ECO:0000313" key="1">
    <source>
        <dbReference type="EMBL" id="CAH2011352.1"/>
    </source>
</evidence>